<accession>A0A081N6P0</accession>
<dbReference type="SMART" id="SM00342">
    <property type="entry name" value="HTH_ARAC"/>
    <property type="match status" value="1"/>
</dbReference>
<name>A0A081N6P0_9GAMM</name>
<dbReference type="InterPro" id="IPR009057">
    <property type="entry name" value="Homeodomain-like_sf"/>
</dbReference>
<gene>
    <name evidence="5" type="ORF">GZ78_26210</name>
</gene>
<dbReference type="SUPFAM" id="SSF46689">
    <property type="entry name" value="Homeodomain-like"/>
    <property type="match status" value="1"/>
</dbReference>
<feature type="domain" description="HTH araC/xylS-type" evidence="4">
    <location>
        <begin position="238"/>
        <end position="338"/>
    </location>
</feature>
<organism evidence="5 6">
    <name type="scientific">Endozoicomonas numazuensis</name>
    <dbReference type="NCBI Taxonomy" id="1137799"/>
    <lineage>
        <taxon>Bacteria</taxon>
        <taxon>Pseudomonadati</taxon>
        <taxon>Pseudomonadota</taxon>
        <taxon>Gammaproteobacteria</taxon>
        <taxon>Oceanospirillales</taxon>
        <taxon>Endozoicomonadaceae</taxon>
        <taxon>Endozoicomonas</taxon>
    </lineage>
</organism>
<evidence type="ECO:0000256" key="3">
    <source>
        <dbReference type="ARBA" id="ARBA00023163"/>
    </source>
</evidence>
<evidence type="ECO:0000256" key="2">
    <source>
        <dbReference type="ARBA" id="ARBA00023125"/>
    </source>
</evidence>
<dbReference type="RefSeq" id="WP_034842051.1">
    <property type="nucleotide sequence ID" value="NZ_JOKH01000008.1"/>
</dbReference>
<dbReference type="GO" id="GO:0005829">
    <property type="term" value="C:cytosol"/>
    <property type="evidence" value="ECO:0007669"/>
    <property type="project" value="TreeGrafter"/>
</dbReference>
<dbReference type="PANTHER" id="PTHR47894">
    <property type="entry name" value="HTH-TYPE TRANSCRIPTIONAL REGULATOR GADX"/>
    <property type="match status" value="1"/>
</dbReference>
<evidence type="ECO:0000256" key="1">
    <source>
        <dbReference type="ARBA" id="ARBA00023015"/>
    </source>
</evidence>
<keyword evidence="3" id="KW-0804">Transcription</keyword>
<dbReference type="AlphaFoldDB" id="A0A081N6P0"/>
<dbReference type="Gene3D" id="1.10.10.60">
    <property type="entry name" value="Homeodomain-like"/>
    <property type="match status" value="1"/>
</dbReference>
<dbReference type="EMBL" id="JOKH01000008">
    <property type="protein sequence ID" value="KEQ14113.1"/>
    <property type="molecule type" value="Genomic_DNA"/>
</dbReference>
<keyword evidence="2" id="KW-0238">DNA-binding</keyword>
<protein>
    <recommendedName>
        <fullName evidence="4">HTH araC/xylS-type domain-containing protein</fullName>
    </recommendedName>
</protein>
<dbReference type="Pfam" id="PF12625">
    <property type="entry name" value="Arabinose_bd"/>
    <property type="match status" value="1"/>
</dbReference>
<proteinExistence type="predicted"/>
<dbReference type="OrthoDB" id="5582699at2"/>
<dbReference type="STRING" id="1137799.GZ78_26210"/>
<evidence type="ECO:0000259" key="4">
    <source>
        <dbReference type="PROSITE" id="PS01124"/>
    </source>
</evidence>
<dbReference type="eggNOG" id="COG2207">
    <property type="taxonomic scope" value="Bacteria"/>
</dbReference>
<dbReference type="InterPro" id="IPR032687">
    <property type="entry name" value="AraC-type_N"/>
</dbReference>
<comment type="caution">
    <text evidence="5">The sequence shown here is derived from an EMBL/GenBank/DDBJ whole genome shotgun (WGS) entry which is preliminary data.</text>
</comment>
<evidence type="ECO:0000313" key="5">
    <source>
        <dbReference type="EMBL" id="KEQ14113.1"/>
    </source>
</evidence>
<dbReference type="PANTHER" id="PTHR47894:SF1">
    <property type="entry name" value="HTH-TYPE TRANSCRIPTIONAL REGULATOR VQSM"/>
    <property type="match status" value="1"/>
</dbReference>
<reference evidence="5 6" key="1">
    <citation type="submission" date="2014-06" db="EMBL/GenBank/DDBJ databases">
        <title>Whole Genome Sequences of Three Symbiotic Endozoicomonas Bacteria.</title>
        <authorList>
            <person name="Neave M.J."/>
            <person name="Apprill A."/>
            <person name="Voolstra C.R."/>
        </authorList>
    </citation>
    <scope>NUCLEOTIDE SEQUENCE [LARGE SCALE GENOMIC DNA]</scope>
    <source>
        <strain evidence="5 6">DSM 25634</strain>
    </source>
</reference>
<dbReference type="PRINTS" id="PR00032">
    <property type="entry name" value="HTHARAC"/>
</dbReference>
<dbReference type="InterPro" id="IPR018060">
    <property type="entry name" value="HTH_AraC"/>
</dbReference>
<keyword evidence="6" id="KW-1185">Reference proteome</keyword>
<dbReference type="PROSITE" id="PS01124">
    <property type="entry name" value="HTH_ARAC_FAMILY_2"/>
    <property type="match status" value="1"/>
</dbReference>
<dbReference type="Proteomes" id="UP000028073">
    <property type="component" value="Unassembled WGS sequence"/>
</dbReference>
<dbReference type="GO" id="GO:0003700">
    <property type="term" value="F:DNA-binding transcription factor activity"/>
    <property type="evidence" value="ECO:0007669"/>
    <property type="project" value="InterPro"/>
</dbReference>
<sequence>MNTAKTITISSLLLTHALSGIRTKGVDLERLLRKCGIKASDLNDPQNRLPLENVVKLLRYCNGVLGDEANGLLQYPMRLGSFRLMALAAVHSQNLGQAMERCLDFYNLFTNSFSYELIVRRRFAEISITRRPEQSIVDDYAICSMLSVIHRFSGWLSNDRLILNQIQFDHTPPPYRTELQYMFYGAPALFHQVKNSISFDRHYLEHPVVQTEVQVESYIRRAPMDIFLPLDAGGFWTMEVRRRLKEAFATKRELLSLKVLAEDMSLNPQTLRRRLRREGSSFDIIKSHIRRDIAIHHLGDNQQTIEDIAEAAGYTEPSSFIRAFKSWTGFTPLQFRKGLDTL</sequence>
<keyword evidence="1" id="KW-0805">Transcription regulation</keyword>
<dbReference type="Pfam" id="PF12833">
    <property type="entry name" value="HTH_18"/>
    <property type="match status" value="1"/>
</dbReference>
<dbReference type="GO" id="GO:0000976">
    <property type="term" value="F:transcription cis-regulatory region binding"/>
    <property type="evidence" value="ECO:0007669"/>
    <property type="project" value="TreeGrafter"/>
</dbReference>
<dbReference type="InterPro" id="IPR020449">
    <property type="entry name" value="Tscrpt_reg_AraC-type_HTH"/>
</dbReference>
<evidence type="ECO:0000313" key="6">
    <source>
        <dbReference type="Proteomes" id="UP000028073"/>
    </source>
</evidence>